<proteinExistence type="predicted"/>
<reference evidence="1 2" key="1">
    <citation type="journal article" date="2023" name="BMC Biotechnol.">
        <title>Vitis rotundifolia cv Carlos genome sequencing.</title>
        <authorList>
            <person name="Huff M."/>
            <person name="Hulse-Kemp A."/>
            <person name="Scheffler B."/>
            <person name="Youngblood R."/>
            <person name="Simpson S."/>
            <person name="Babiker E."/>
            <person name="Staton M."/>
        </authorList>
    </citation>
    <scope>NUCLEOTIDE SEQUENCE [LARGE SCALE GENOMIC DNA]</scope>
    <source>
        <tissue evidence="1">Leaf</tissue>
    </source>
</reference>
<name>A0AA39AH59_VITRO</name>
<accession>A0AA39AH59</accession>
<evidence type="ECO:0000313" key="1">
    <source>
        <dbReference type="EMBL" id="KAJ9707507.1"/>
    </source>
</evidence>
<dbReference type="EMBL" id="JARBHA010000002">
    <property type="protein sequence ID" value="KAJ9707507.1"/>
    <property type="molecule type" value="Genomic_DNA"/>
</dbReference>
<organism evidence="1 2">
    <name type="scientific">Vitis rotundifolia</name>
    <name type="common">Muscadine grape</name>
    <dbReference type="NCBI Taxonomy" id="103349"/>
    <lineage>
        <taxon>Eukaryota</taxon>
        <taxon>Viridiplantae</taxon>
        <taxon>Streptophyta</taxon>
        <taxon>Embryophyta</taxon>
        <taxon>Tracheophyta</taxon>
        <taxon>Spermatophyta</taxon>
        <taxon>Magnoliopsida</taxon>
        <taxon>eudicotyledons</taxon>
        <taxon>Gunneridae</taxon>
        <taxon>Pentapetalae</taxon>
        <taxon>rosids</taxon>
        <taxon>Vitales</taxon>
        <taxon>Vitaceae</taxon>
        <taxon>Viteae</taxon>
        <taxon>Vitis</taxon>
    </lineage>
</organism>
<comment type="caution">
    <text evidence="1">The sequence shown here is derived from an EMBL/GenBank/DDBJ whole genome shotgun (WGS) entry which is preliminary data.</text>
</comment>
<keyword evidence="2" id="KW-1185">Reference proteome</keyword>
<evidence type="ECO:0000313" key="2">
    <source>
        <dbReference type="Proteomes" id="UP001168098"/>
    </source>
</evidence>
<gene>
    <name evidence="1" type="ORF">PVL29_002510</name>
</gene>
<sequence>MCSGKELDGITGGSKSVVSTANSLKIIACKEQQKKLAALGMELAAPGHEGGHCFFEQCHCNIGCRFSIPCLLERPHGDMIDPSQVLGKCGAQTIGSHAGPPRLSHGKFIERPPPGPLLIGPFNPCDGWMV</sequence>
<dbReference type="Proteomes" id="UP001168098">
    <property type="component" value="Unassembled WGS sequence"/>
</dbReference>
<protein>
    <submittedName>
        <fullName evidence="1">Uncharacterized protein</fullName>
    </submittedName>
</protein>
<dbReference type="AlphaFoldDB" id="A0AA39AH59"/>